<sequence>MPENMTPLAAILAGKGTRHRTCARKWASVFAADIGGAFYAVVDATMLRRHYRLIHSLVRFIKRFAAKEKLRSRKMFTNNQRGELFTDYSDHPRKLVTLNPKLKSTGAGRYQLLSRWWDAYRKQLGLKDFSPEKCVSVMLLRLMQNSTKELADAKAENDALRDDVAAGRRRLHIKAVSCDESSLYSRINYVHSPDGESLSASAWNNKTDADTGNITVPALVLTPLPRKRTRRNWTLRDAAWKDLW</sequence>
<dbReference type="GO" id="GO:0044659">
    <property type="term" value="P:viral release from host cell by cytolysis"/>
    <property type="evidence" value="ECO:0007669"/>
    <property type="project" value="InterPro"/>
</dbReference>
<evidence type="ECO:0000313" key="2">
    <source>
        <dbReference type="EMBL" id="KAJ6768493.1"/>
    </source>
</evidence>
<organism evidence="2 3">
    <name type="scientific">Salix koriyanagi</name>
    <dbReference type="NCBI Taxonomy" id="2511006"/>
    <lineage>
        <taxon>Eukaryota</taxon>
        <taxon>Viridiplantae</taxon>
        <taxon>Streptophyta</taxon>
        <taxon>Embryophyta</taxon>
        <taxon>Tracheophyta</taxon>
        <taxon>Spermatophyta</taxon>
        <taxon>Magnoliopsida</taxon>
        <taxon>eudicotyledons</taxon>
        <taxon>Gunneridae</taxon>
        <taxon>Pentapetalae</taxon>
        <taxon>rosids</taxon>
        <taxon>fabids</taxon>
        <taxon>Malpighiales</taxon>
        <taxon>Salicaceae</taxon>
        <taxon>Saliceae</taxon>
        <taxon>Salix</taxon>
    </lineage>
</organism>
<feature type="coiled-coil region" evidence="1">
    <location>
        <begin position="143"/>
        <end position="170"/>
    </location>
</feature>
<accession>A0A9Q1AEQ6</accession>
<dbReference type="EMBL" id="JAPFFM010000003">
    <property type="protein sequence ID" value="KAJ6768493.1"/>
    <property type="molecule type" value="Genomic_DNA"/>
</dbReference>
<evidence type="ECO:0000313" key="3">
    <source>
        <dbReference type="Proteomes" id="UP001151752"/>
    </source>
</evidence>
<dbReference type="InterPro" id="IPR023346">
    <property type="entry name" value="Lysozyme-like_dom_sf"/>
</dbReference>
<dbReference type="SUPFAM" id="SSF53955">
    <property type="entry name" value="Lysozyme-like"/>
    <property type="match status" value="1"/>
</dbReference>
<proteinExistence type="predicted"/>
<dbReference type="Proteomes" id="UP001151752">
    <property type="component" value="Chromosome 8"/>
</dbReference>
<comment type="caution">
    <text evidence="2">The sequence shown here is derived from an EMBL/GenBank/DDBJ whole genome shotgun (WGS) entry which is preliminary data.</text>
</comment>
<protein>
    <submittedName>
        <fullName evidence="2">Uncharacterized protein</fullName>
    </submittedName>
</protein>
<name>A0A9Q1AEQ6_9ROSI</name>
<dbReference type="Pfam" id="PF03245">
    <property type="entry name" value="Phage_lysis"/>
    <property type="match status" value="1"/>
</dbReference>
<dbReference type="Gene3D" id="1.10.530.10">
    <property type="match status" value="1"/>
</dbReference>
<dbReference type="AlphaFoldDB" id="A0A9Q1AEQ6"/>
<dbReference type="InterPro" id="IPR004929">
    <property type="entry name" value="I-spanin"/>
</dbReference>
<reference evidence="2" key="1">
    <citation type="submission" date="2022-11" db="EMBL/GenBank/DDBJ databases">
        <authorList>
            <person name="Hyden B.L."/>
            <person name="Feng K."/>
            <person name="Yates T."/>
            <person name="Jawdy S."/>
            <person name="Smart L.B."/>
            <person name="Muchero W."/>
        </authorList>
    </citation>
    <scope>NUCLEOTIDE SEQUENCE</scope>
    <source>
        <tissue evidence="2">Shoot tip</tissue>
    </source>
</reference>
<evidence type="ECO:0000256" key="1">
    <source>
        <dbReference type="SAM" id="Coils"/>
    </source>
</evidence>
<keyword evidence="1" id="KW-0175">Coiled coil</keyword>
<keyword evidence="3" id="KW-1185">Reference proteome</keyword>
<gene>
    <name evidence="2" type="ORF">OIU74_022201</name>
</gene>
<reference evidence="2" key="2">
    <citation type="journal article" date="2023" name="Int. J. Mol. Sci.">
        <title>De Novo Assembly and Annotation of 11 Diverse Shrub Willow (Salix) Genomes Reveals Novel Gene Organization in Sex-Linked Regions.</title>
        <authorList>
            <person name="Hyden B."/>
            <person name="Feng K."/>
            <person name="Yates T.B."/>
            <person name="Jawdy S."/>
            <person name="Cereghino C."/>
            <person name="Smart L.B."/>
            <person name="Muchero W."/>
        </authorList>
    </citation>
    <scope>NUCLEOTIDE SEQUENCE</scope>
    <source>
        <tissue evidence="2">Shoot tip</tissue>
    </source>
</reference>